<evidence type="ECO:0000313" key="7">
    <source>
        <dbReference type="EMBL" id="MRI67102.1"/>
    </source>
</evidence>
<dbReference type="InterPro" id="IPR010432">
    <property type="entry name" value="RDD"/>
</dbReference>
<dbReference type="EMBL" id="WJEE01000025">
    <property type="protein sequence ID" value="MRI67102.1"/>
    <property type="molecule type" value="Genomic_DNA"/>
</dbReference>
<sequence length="167" mass="19082">MQTVATRKQRIIALLIDWLCISAYLILLFGIMQLVYLVAFNGIPAFSNWQTQLIATLTSVLPVIILLSILEGGSRASTFGKRIKKIKVSYPDYPKIRSTVRNIAKFLPWQLGHMGVIHGMYHDFNWLAMFYISISIFLAFLYIIMVLVRQDHRHLADLLAGTTVIKQ</sequence>
<gene>
    <name evidence="7" type="ORF">GH885_12230</name>
</gene>
<dbReference type="RefSeq" id="WP_153835720.1">
    <property type="nucleotide sequence ID" value="NZ_JBHUMW010000091.1"/>
</dbReference>
<accession>A0A6N7R0M7</accession>
<feature type="domain" description="RDD" evidence="6">
    <location>
        <begin position="5"/>
        <end position="161"/>
    </location>
</feature>
<protein>
    <submittedName>
        <fullName evidence="7">RDD family protein</fullName>
    </submittedName>
</protein>
<proteinExistence type="predicted"/>
<evidence type="ECO:0000256" key="5">
    <source>
        <dbReference type="SAM" id="Phobius"/>
    </source>
</evidence>
<comment type="subcellular location">
    <subcellularLocation>
        <location evidence="1">Membrane</location>
        <topology evidence="1">Multi-pass membrane protein</topology>
    </subcellularLocation>
</comment>
<evidence type="ECO:0000256" key="1">
    <source>
        <dbReference type="ARBA" id="ARBA00004141"/>
    </source>
</evidence>
<evidence type="ECO:0000256" key="3">
    <source>
        <dbReference type="ARBA" id="ARBA00022989"/>
    </source>
</evidence>
<comment type="caution">
    <text evidence="7">The sequence shown here is derived from an EMBL/GenBank/DDBJ whole genome shotgun (WGS) entry which is preliminary data.</text>
</comment>
<keyword evidence="8" id="KW-1185">Reference proteome</keyword>
<dbReference type="GO" id="GO:0016020">
    <property type="term" value="C:membrane"/>
    <property type="evidence" value="ECO:0007669"/>
    <property type="project" value="UniProtKB-SubCell"/>
</dbReference>
<keyword evidence="2 5" id="KW-0812">Transmembrane</keyword>
<feature type="transmembrane region" description="Helical" evidence="5">
    <location>
        <begin position="51"/>
        <end position="70"/>
    </location>
</feature>
<evidence type="ECO:0000256" key="2">
    <source>
        <dbReference type="ARBA" id="ARBA00022692"/>
    </source>
</evidence>
<evidence type="ECO:0000313" key="8">
    <source>
        <dbReference type="Proteomes" id="UP000435187"/>
    </source>
</evidence>
<keyword evidence="4 5" id="KW-0472">Membrane</keyword>
<feature type="transmembrane region" description="Helical" evidence="5">
    <location>
        <begin position="127"/>
        <end position="148"/>
    </location>
</feature>
<evidence type="ECO:0000256" key="4">
    <source>
        <dbReference type="ARBA" id="ARBA00023136"/>
    </source>
</evidence>
<name>A0A6N7R0M7_9BACI</name>
<dbReference type="Pfam" id="PF06271">
    <property type="entry name" value="RDD"/>
    <property type="match status" value="1"/>
</dbReference>
<keyword evidence="3 5" id="KW-1133">Transmembrane helix</keyword>
<evidence type="ECO:0000259" key="6">
    <source>
        <dbReference type="Pfam" id="PF06271"/>
    </source>
</evidence>
<dbReference type="Proteomes" id="UP000435187">
    <property type="component" value="Unassembled WGS sequence"/>
</dbReference>
<reference evidence="7 8" key="1">
    <citation type="submission" date="2019-10" db="EMBL/GenBank/DDBJ databases">
        <title>Gracilibacillus salitolerans sp. nov., a moderate halophile isolated from a saline soil in northwest China.</title>
        <authorList>
            <person name="Gan L."/>
        </authorList>
    </citation>
    <scope>NUCLEOTIDE SEQUENCE [LARGE SCALE GENOMIC DNA]</scope>
    <source>
        <strain evidence="7 8">TP2-8</strain>
    </source>
</reference>
<organism evidence="7 8">
    <name type="scientific">Gracilibacillus thailandensis</name>
    <dbReference type="NCBI Taxonomy" id="563735"/>
    <lineage>
        <taxon>Bacteria</taxon>
        <taxon>Bacillati</taxon>
        <taxon>Bacillota</taxon>
        <taxon>Bacilli</taxon>
        <taxon>Bacillales</taxon>
        <taxon>Bacillaceae</taxon>
        <taxon>Gracilibacillus</taxon>
    </lineage>
</organism>
<feature type="transmembrane region" description="Helical" evidence="5">
    <location>
        <begin position="12"/>
        <end position="39"/>
    </location>
</feature>
<dbReference type="AlphaFoldDB" id="A0A6N7R0M7"/>